<dbReference type="GO" id="GO:0051015">
    <property type="term" value="F:actin filament binding"/>
    <property type="evidence" value="ECO:0007669"/>
    <property type="project" value="TreeGrafter"/>
</dbReference>
<comment type="function">
    <text evidence="6">Functions as actin-binding component of the Arp2/3 complex which is involved in regulation of actin polymerization and together with an activating nucleation-promoting factor (NPF) mediates the formation of branched actin networks.</text>
</comment>
<dbReference type="InterPro" id="IPR007188">
    <property type="entry name" value="ARPC2"/>
</dbReference>
<dbReference type="GO" id="GO:0005885">
    <property type="term" value="C:Arp2/3 protein complex"/>
    <property type="evidence" value="ECO:0007669"/>
    <property type="project" value="InterPro"/>
</dbReference>
<evidence type="ECO:0000256" key="4">
    <source>
        <dbReference type="ARBA" id="ARBA00023203"/>
    </source>
</evidence>
<organism evidence="7 8">
    <name type="scientific">Arachis duranensis</name>
    <name type="common">Wild peanut</name>
    <dbReference type="NCBI Taxonomy" id="130453"/>
    <lineage>
        <taxon>Eukaryota</taxon>
        <taxon>Viridiplantae</taxon>
        <taxon>Streptophyta</taxon>
        <taxon>Embryophyta</taxon>
        <taxon>Tracheophyta</taxon>
        <taxon>Spermatophyta</taxon>
        <taxon>Magnoliopsida</taxon>
        <taxon>eudicotyledons</taxon>
        <taxon>Gunneridae</taxon>
        <taxon>Pentapetalae</taxon>
        <taxon>rosids</taxon>
        <taxon>fabids</taxon>
        <taxon>Fabales</taxon>
        <taxon>Fabaceae</taxon>
        <taxon>Papilionoideae</taxon>
        <taxon>50 kb inversion clade</taxon>
        <taxon>dalbergioids sensu lato</taxon>
        <taxon>Dalbergieae</taxon>
        <taxon>Pterocarpus clade</taxon>
        <taxon>Arachis</taxon>
    </lineage>
</organism>
<dbReference type="Pfam" id="PF04045">
    <property type="entry name" value="P34-Arc"/>
    <property type="match status" value="1"/>
</dbReference>
<dbReference type="GeneID" id="107474219"/>
<proteinExistence type="inferred from homology"/>
<dbReference type="FunFam" id="3.30.1460.20:FF:000008">
    <property type="entry name" value="Arp2/3 complex 34 kDa subunit"/>
    <property type="match status" value="1"/>
</dbReference>
<keyword evidence="4 6" id="KW-0009">Actin-binding</keyword>
<sequence>MTCIERASPALNQILLKLYSAEKPMEIDHHLYEFGSAEYHILSEASDPRVAFLSISTAPLCPGVLATNELSSYTIEMIKALCPAVVEIAESRREGYQLTLKLNLTKIPRGKDYIKVIKEISTVHSVILSSQLKEILWNFNSDNAIKGMHKPIKLVYNPREPFFVIRQPQQIIAVFPIRFAEKSDVIISTAFFQELVDVGSSDRYAKAPPCSWSAIPPPELRGEAFEDLSTNGGFVSFDISSHHVDGKRLDKTVWNLLNFNAYVRYHVKITKGFIQRRMRKRLENLVEVLHHRESLEQDNEQITRHQDAGCSCTKRLVRSSKYSILKQRWGNLGRKLKRIHFRLKIQGFGRFRQRWLRLPKFSSREYTKLD</sequence>
<comment type="subcellular location">
    <subcellularLocation>
        <location evidence="1 6">Cytoplasm</location>
        <location evidence="1 6">Cytoskeleton</location>
    </subcellularLocation>
</comment>
<keyword evidence="7" id="KW-1185">Reference proteome</keyword>
<dbReference type="RefSeq" id="XP_015949304.1">
    <property type="nucleotide sequence ID" value="XM_016093818.3"/>
</dbReference>
<accession>A0A6P4CDA8</accession>
<dbReference type="GO" id="GO:0005200">
    <property type="term" value="F:structural constituent of cytoskeleton"/>
    <property type="evidence" value="ECO:0007669"/>
    <property type="project" value="TreeGrafter"/>
</dbReference>
<dbReference type="SUPFAM" id="SSF69645">
    <property type="entry name" value="Arp2/3 complex subunits"/>
    <property type="match status" value="2"/>
</dbReference>
<evidence type="ECO:0000256" key="2">
    <source>
        <dbReference type="ARBA" id="ARBA00007192"/>
    </source>
</evidence>
<comment type="subunit">
    <text evidence="6">Component of the Arp2/3 complex.</text>
</comment>
<dbReference type="GO" id="GO:0030041">
    <property type="term" value="P:actin filament polymerization"/>
    <property type="evidence" value="ECO:0007669"/>
    <property type="project" value="InterPro"/>
</dbReference>
<dbReference type="InterPro" id="IPR034666">
    <property type="entry name" value="ARPC2/4"/>
</dbReference>
<reference evidence="8 9" key="2">
    <citation type="submission" date="2025-04" db="UniProtKB">
        <authorList>
            <consortium name="RefSeq"/>
        </authorList>
    </citation>
    <scope>IDENTIFICATION</scope>
    <source>
        <tissue evidence="8 9">Whole plant</tissue>
    </source>
</reference>
<evidence type="ECO:0000313" key="9">
    <source>
        <dbReference type="RefSeq" id="XP_015949305.1"/>
    </source>
</evidence>
<dbReference type="AlphaFoldDB" id="A0A6P4CDA8"/>
<evidence type="ECO:0000256" key="6">
    <source>
        <dbReference type="RuleBase" id="RU364015"/>
    </source>
</evidence>
<dbReference type="OrthoDB" id="148331at2759"/>
<evidence type="ECO:0000313" key="7">
    <source>
        <dbReference type="Proteomes" id="UP000515211"/>
    </source>
</evidence>
<protein>
    <recommendedName>
        <fullName evidence="6">Arp2/3 complex 34 kDa subunit</fullName>
    </recommendedName>
</protein>
<evidence type="ECO:0000313" key="8">
    <source>
        <dbReference type="RefSeq" id="XP_015949304.1"/>
    </source>
</evidence>
<reference evidence="7" key="1">
    <citation type="journal article" date="2016" name="Nat. Genet.">
        <title>The genome sequences of Arachis duranensis and Arachis ipaensis, the diploid ancestors of cultivated peanut.</title>
        <authorList>
            <person name="Bertioli D.J."/>
            <person name="Cannon S.B."/>
            <person name="Froenicke L."/>
            <person name="Huang G."/>
            <person name="Farmer A.D."/>
            <person name="Cannon E.K."/>
            <person name="Liu X."/>
            <person name="Gao D."/>
            <person name="Clevenger J."/>
            <person name="Dash S."/>
            <person name="Ren L."/>
            <person name="Moretzsohn M.C."/>
            <person name="Shirasawa K."/>
            <person name="Huang W."/>
            <person name="Vidigal B."/>
            <person name="Abernathy B."/>
            <person name="Chu Y."/>
            <person name="Niederhuth C.E."/>
            <person name="Umale P."/>
            <person name="Araujo A.C."/>
            <person name="Kozik A."/>
            <person name="Kim K.D."/>
            <person name="Burow M.D."/>
            <person name="Varshney R.K."/>
            <person name="Wang X."/>
            <person name="Zhang X."/>
            <person name="Barkley N."/>
            <person name="Guimaraes P.M."/>
            <person name="Isobe S."/>
            <person name="Guo B."/>
            <person name="Liao B."/>
            <person name="Stalker H.T."/>
            <person name="Schmitz R.J."/>
            <person name="Scheffler B.E."/>
            <person name="Leal-Bertioli S.C."/>
            <person name="Xun X."/>
            <person name="Jackson S.A."/>
            <person name="Michelmore R."/>
            <person name="Ozias-Akins P."/>
        </authorList>
    </citation>
    <scope>NUCLEOTIDE SEQUENCE [LARGE SCALE GENOMIC DNA]</scope>
    <source>
        <strain evidence="7">cv. V14167</strain>
    </source>
</reference>
<name>A0A6P4CDA8_ARADU</name>
<dbReference type="GO" id="GO:0034314">
    <property type="term" value="P:Arp2/3 complex-mediated actin nucleation"/>
    <property type="evidence" value="ECO:0007669"/>
    <property type="project" value="InterPro"/>
</dbReference>
<keyword evidence="5 6" id="KW-0206">Cytoskeleton</keyword>
<evidence type="ECO:0000256" key="3">
    <source>
        <dbReference type="ARBA" id="ARBA00022490"/>
    </source>
</evidence>
<keyword evidence="3 6" id="KW-0963">Cytoplasm</keyword>
<dbReference type="Gene3D" id="3.30.1460.20">
    <property type="match status" value="2"/>
</dbReference>
<dbReference type="RefSeq" id="XP_015949305.1">
    <property type="nucleotide sequence ID" value="XM_016093819.3"/>
</dbReference>
<dbReference type="PANTHER" id="PTHR12058:SF1">
    <property type="entry name" value="ACTIN-RELATED PROTEIN 2_3 COMPLEX SUBUNIT 2B"/>
    <property type="match status" value="1"/>
</dbReference>
<evidence type="ECO:0000256" key="1">
    <source>
        <dbReference type="ARBA" id="ARBA00004245"/>
    </source>
</evidence>
<dbReference type="KEGG" id="adu:107474219"/>
<comment type="similarity">
    <text evidence="2 6">Belongs to the ARPC2 family.</text>
</comment>
<evidence type="ECO:0000256" key="5">
    <source>
        <dbReference type="ARBA" id="ARBA00023212"/>
    </source>
</evidence>
<dbReference type="Proteomes" id="UP000515211">
    <property type="component" value="Chromosome 2"/>
</dbReference>
<gene>
    <name evidence="8 9" type="primary">LOC107474219</name>
</gene>
<dbReference type="PANTHER" id="PTHR12058">
    <property type="entry name" value="ARP2/3 COMPLEX 34 KDA SUBUNIT"/>
    <property type="match status" value="1"/>
</dbReference>